<evidence type="ECO:0000313" key="2">
    <source>
        <dbReference type="Proteomes" id="UP000031390"/>
    </source>
</evidence>
<name>A0A0C1E4U1_9NEIS</name>
<protein>
    <submittedName>
        <fullName evidence="1">Uncharacterized protein</fullName>
    </submittedName>
</protein>
<reference evidence="1 2" key="1">
    <citation type="submission" date="2014-12" db="EMBL/GenBank/DDBJ databases">
        <title>Genome sequence of Morococcus cerebrosus.</title>
        <authorList>
            <person name="Shin S.-K."/>
            <person name="Yi H."/>
        </authorList>
    </citation>
    <scope>NUCLEOTIDE SEQUENCE [LARGE SCALE GENOMIC DNA]</scope>
    <source>
        <strain evidence="1 2">CIP 81.93</strain>
    </source>
</reference>
<gene>
    <name evidence="1" type="ORF">MCC93_15660</name>
</gene>
<evidence type="ECO:0000313" key="1">
    <source>
        <dbReference type="EMBL" id="KIC07029.1"/>
    </source>
</evidence>
<accession>A0A0C1E4U1</accession>
<dbReference type="EMBL" id="JUFZ01000070">
    <property type="protein sequence ID" value="KIC07029.1"/>
    <property type="molecule type" value="Genomic_DNA"/>
</dbReference>
<comment type="caution">
    <text evidence="1">The sequence shown here is derived from an EMBL/GenBank/DDBJ whole genome shotgun (WGS) entry which is preliminary data.</text>
</comment>
<dbReference type="Proteomes" id="UP000031390">
    <property type="component" value="Unassembled WGS sequence"/>
</dbReference>
<sequence>MIDVPVSVPSLRNGIVAVTVGIKINPNRYRYPYRNIPDYFHATSP</sequence>
<organism evidence="1 2">
    <name type="scientific">Morococcus cerebrosus</name>
    <dbReference type="NCBI Taxonomy" id="1056807"/>
    <lineage>
        <taxon>Bacteria</taxon>
        <taxon>Pseudomonadati</taxon>
        <taxon>Pseudomonadota</taxon>
        <taxon>Betaproteobacteria</taxon>
        <taxon>Neisseriales</taxon>
        <taxon>Neisseriaceae</taxon>
        <taxon>Morococcus</taxon>
    </lineage>
</organism>
<dbReference type="AlphaFoldDB" id="A0A0C1E4U1"/>
<proteinExistence type="predicted"/>